<sequence length="301" mass="32918">MKSTSLTSMDVVHLRKVTEAMVALPTLPLVASRLLESIADPEAASSEEIGAVIALDPALTARTLKLANSDFYGFPRKVGTVDLAVVVLGPDTIRDLVLGAAVFQTLDPSWKTLTGLWSHSLACGVAARALADRIRYRLESEAFAAGMLHDIGKVALRQTYPDRFDAAVALVREQGISMSVAERGVLGSDHAEVGGWLAERWGLPGDLVEAIACHHRPEQARLNTELTSLVHIADWLAGRTGNSWPHGGMPGSVSQFAWECVEVEEEDREPLLEDLVPFIQRAVRQEQELFRHFRDPQEEGK</sequence>
<dbReference type="InterPro" id="IPR006675">
    <property type="entry name" value="HDIG_dom"/>
</dbReference>
<dbReference type="PANTHER" id="PTHR33525">
    <property type="match status" value="1"/>
</dbReference>
<organism evidence="2 3">
    <name type="scientific">Eiseniibacteriota bacterium</name>
    <dbReference type="NCBI Taxonomy" id="2212470"/>
    <lineage>
        <taxon>Bacteria</taxon>
        <taxon>Candidatus Eiseniibacteriota</taxon>
    </lineage>
</organism>
<dbReference type="InterPro" id="IPR003607">
    <property type="entry name" value="HD/PDEase_dom"/>
</dbReference>
<name>A0A538SHR4_UNCEI</name>
<dbReference type="CDD" id="cd00077">
    <property type="entry name" value="HDc"/>
    <property type="match status" value="1"/>
</dbReference>
<protein>
    <submittedName>
        <fullName evidence="2">HDOD domain-containing protein</fullName>
    </submittedName>
</protein>
<feature type="domain" description="HDOD" evidence="1">
    <location>
        <begin position="24"/>
        <end position="217"/>
    </location>
</feature>
<dbReference type="EMBL" id="VBOR01000026">
    <property type="protein sequence ID" value="TMQ50917.1"/>
    <property type="molecule type" value="Genomic_DNA"/>
</dbReference>
<dbReference type="SMART" id="SM00471">
    <property type="entry name" value="HDc"/>
    <property type="match status" value="1"/>
</dbReference>
<accession>A0A538SHR4</accession>
<dbReference type="PROSITE" id="PS51833">
    <property type="entry name" value="HDOD"/>
    <property type="match status" value="1"/>
</dbReference>
<dbReference type="InterPro" id="IPR013976">
    <property type="entry name" value="HDOD"/>
</dbReference>
<evidence type="ECO:0000313" key="3">
    <source>
        <dbReference type="Proteomes" id="UP000316292"/>
    </source>
</evidence>
<dbReference type="InterPro" id="IPR052340">
    <property type="entry name" value="RNase_Y/CdgJ"/>
</dbReference>
<dbReference type="PANTHER" id="PTHR33525:SF3">
    <property type="entry name" value="RIBONUCLEASE Y"/>
    <property type="match status" value="1"/>
</dbReference>
<dbReference type="AlphaFoldDB" id="A0A538SHR4"/>
<dbReference type="Pfam" id="PF08668">
    <property type="entry name" value="HDOD"/>
    <property type="match status" value="1"/>
</dbReference>
<reference evidence="2 3" key="1">
    <citation type="journal article" date="2019" name="Nat. Microbiol.">
        <title>Mediterranean grassland soil C-N compound turnover is dependent on rainfall and depth, and is mediated by genomically divergent microorganisms.</title>
        <authorList>
            <person name="Diamond S."/>
            <person name="Andeer P.F."/>
            <person name="Li Z."/>
            <person name="Crits-Christoph A."/>
            <person name="Burstein D."/>
            <person name="Anantharaman K."/>
            <person name="Lane K.R."/>
            <person name="Thomas B.C."/>
            <person name="Pan C."/>
            <person name="Northen T.R."/>
            <person name="Banfield J.F."/>
        </authorList>
    </citation>
    <scope>NUCLEOTIDE SEQUENCE [LARGE SCALE GENOMIC DNA]</scope>
    <source>
        <strain evidence="2">WS_1</strain>
    </source>
</reference>
<proteinExistence type="predicted"/>
<dbReference type="Proteomes" id="UP000316292">
    <property type="component" value="Unassembled WGS sequence"/>
</dbReference>
<gene>
    <name evidence="2" type="ORF">E6K71_01395</name>
</gene>
<evidence type="ECO:0000259" key="1">
    <source>
        <dbReference type="PROSITE" id="PS51833"/>
    </source>
</evidence>
<dbReference type="NCBIfam" id="TIGR00277">
    <property type="entry name" value="HDIG"/>
    <property type="match status" value="1"/>
</dbReference>
<dbReference type="Gene3D" id="1.10.3210.10">
    <property type="entry name" value="Hypothetical protein af1432"/>
    <property type="match status" value="1"/>
</dbReference>
<comment type="caution">
    <text evidence="2">The sequence shown here is derived from an EMBL/GenBank/DDBJ whole genome shotgun (WGS) entry which is preliminary data.</text>
</comment>
<evidence type="ECO:0000313" key="2">
    <source>
        <dbReference type="EMBL" id="TMQ50917.1"/>
    </source>
</evidence>
<dbReference type="SUPFAM" id="SSF109604">
    <property type="entry name" value="HD-domain/PDEase-like"/>
    <property type="match status" value="1"/>
</dbReference>